<feature type="domain" description="AMP-dependent synthetase/ligase" evidence="1">
    <location>
        <begin position="3"/>
        <end position="389"/>
    </location>
</feature>
<dbReference type="InterPro" id="IPR050237">
    <property type="entry name" value="ATP-dep_AMP-bd_enzyme"/>
</dbReference>
<dbReference type="InterPro" id="IPR045851">
    <property type="entry name" value="AMP-bd_C_sf"/>
</dbReference>
<dbReference type="EMBL" id="JAQFWQ010000015">
    <property type="protein sequence ID" value="MDA2810485.1"/>
    <property type="molecule type" value="Genomic_DNA"/>
</dbReference>
<dbReference type="SUPFAM" id="SSF56801">
    <property type="entry name" value="Acetyl-CoA synthetase-like"/>
    <property type="match status" value="1"/>
</dbReference>
<dbReference type="Gene3D" id="3.40.50.12780">
    <property type="entry name" value="N-terminal domain of ligase-like"/>
    <property type="match status" value="1"/>
</dbReference>
<dbReference type="RefSeq" id="WP_270684638.1">
    <property type="nucleotide sequence ID" value="NZ_JAQFWQ010000015.1"/>
</dbReference>
<dbReference type="InterPro" id="IPR042099">
    <property type="entry name" value="ANL_N_sf"/>
</dbReference>
<dbReference type="Proteomes" id="UP001527866">
    <property type="component" value="Unassembled WGS sequence"/>
</dbReference>
<reference evidence="3 4" key="1">
    <citation type="submission" date="2023-01" db="EMBL/GenBank/DDBJ databases">
        <title>Draft genome sequence of Nocardiopsis sp. RSe5-2 isolated from halophytes.</title>
        <authorList>
            <person name="Duangmal K."/>
            <person name="Chantavorakit T."/>
        </authorList>
    </citation>
    <scope>NUCLEOTIDE SEQUENCE [LARGE SCALE GENOMIC DNA]</scope>
    <source>
        <strain evidence="3 4">RSe5-2</strain>
    </source>
</reference>
<gene>
    <name evidence="3" type="ORF">O4J56_07535</name>
</gene>
<dbReference type="InterPro" id="IPR000873">
    <property type="entry name" value="AMP-dep_synth/lig_dom"/>
</dbReference>
<dbReference type="Pfam" id="PF00501">
    <property type="entry name" value="AMP-binding"/>
    <property type="match status" value="1"/>
</dbReference>
<dbReference type="PROSITE" id="PS00455">
    <property type="entry name" value="AMP_BINDING"/>
    <property type="match status" value="1"/>
</dbReference>
<dbReference type="InterPro" id="IPR020845">
    <property type="entry name" value="AMP-binding_CS"/>
</dbReference>
<dbReference type="PANTHER" id="PTHR43767">
    <property type="entry name" value="LONG-CHAIN-FATTY-ACID--COA LIGASE"/>
    <property type="match status" value="1"/>
</dbReference>
<name>A0ABT4U1X8_9ACTN</name>
<dbReference type="Gene3D" id="3.30.300.30">
    <property type="match status" value="1"/>
</dbReference>
<evidence type="ECO:0000313" key="3">
    <source>
        <dbReference type="EMBL" id="MDA2810485.1"/>
    </source>
</evidence>
<keyword evidence="4" id="KW-1185">Reference proteome</keyword>
<dbReference type="InterPro" id="IPR025110">
    <property type="entry name" value="AMP-bd_C"/>
</dbReference>
<sequence>MLRDRARRTPGSVLLAADGEQVTAEDLAARARRIGRALIASGVRPGDRVALMAPNSPAWGAAAFGVWEAGAVLVPLSTRYKGLEAGGLLRRTGARVLMCTERFRGTPSTGLIGRAEGGPEGGRPFAGLPELEEAVLLDVEAGGPEARREGGVAFASFLDRAGSVPEGAAEERALGVGGGDLAEVLATSGTTGAPKGVMIPHGQLLRGYWDWASVVGLGGEDRYPVIAPFSHGFGVNAGLLAGVMRGARLLPQAVFDPGGLAGLIADEGATVLAGPPNLFQGLLERRAAGERFPALRVGICGAASVPPELVRRLLDEGVVRRMVNAYGLIEGTVVSMTREGDPVEVVAGSAGRPMPGVRVEVVDEDGGALPPGARGEILVGGFGVMDGYWGDPERTAEAVDARGRLRTGDVGVLSERGDLSVVDRKKDVFTVGGFSVYPAEIEALLARCPLVAVAAVVPVPDARLGEVGCAFVVPAEGGPGALAPGLASGVIAWSRENMANYKVPRRVVAVESLPVNANGKTDRAALARRLAEEREG</sequence>
<proteinExistence type="predicted"/>
<evidence type="ECO:0000259" key="2">
    <source>
        <dbReference type="Pfam" id="PF13193"/>
    </source>
</evidence>
<accession>A0ABT4U1X8</accession>
<feature type="domain" description="AMP-binding enzyme C-terminal" evidence="2">
    <location>
        <begin position="440"/>
        <end position="520"/>
    </location>
</feature>
<dbReference type="Pfam" id="PF13193">
    <property type="entry name" value="AMP-binding_C"/>
    <property type="match status" value="1"/>
</dbReference>
<dbReference type="PANTHER" id="PTHR43767:SF12">
    <property type="entry name" value="AMP-DEPENDENT SYNTHETASE AND LIGASE"/>
    <property type="match status" value="1"/>
</dbReference>
<protein>
    <submittedName>
        <fullName evidence="3">AMP-binding protein</fullName>
    </submittedName>
</protein>
<comment type="caution">
    <text evidence="3">The sequence shown here is derived from an EMBL/GenBank/DDBJ whole genome shotgun (WGS) entry which is preliminary data.</text>
</comment>
<organism evidence="3 4">
    <name type="scientific">Nocardiopsis endophytica</name>
    <dbReference type="NCBI Taxonomy" id="3018445"/>
    <lineage>
        <taxon>Bacteria</taxon>
        <taxon>Bacillati</taxon>
        <taxon>Actinomycetota</taxon>
        <taxon>Actinomycetes</taxon>
        <taxon>Streptosporangiales</taxon>
        <taxon>Nocardiopsidaceae</taxon>
        <taxon>Nocardiopsis</taxon>
    </lineage>
</organism>
<evidence type="ECO:0000313" key="4">
    <source>
        <dbReference type="Proteomes" id="UP001527866"/>
    </source>
</evidence>
<evidence type="ECO:0000259" key="1">
    <source>
        <dbReference type="Pfam" id="PF00501"/>
    </source>
</evidence>